<dbReference type="EMBL" id="JABRWJ010000013">
    <property type="protein sequence ID" value="NRF71721.1"/>
    <property type="molecule type" value="Genomic_DNA"/>
</dbReference>
<protein>
    <submittedName>
        <fullName evidence="1">Phage tail protein</fullName>
    </submittedName>
</protein>
<organism evidence="1 2">
    <name type="scientific">Pseudaquabacterium terrae</name>
    <dbReference type="NCBI Taxonomy" id="2732868"/>
    <lineage>
        <taxon>Bacteria</taxon>
        <taxon>Pseudomonadati</taxon>
        <taxon>Pseudomonadota</taxon>
        <taxon>Betaproteobacteria</taxon>
        <taxon>Burkholderiales</taxon>
        <taxon>Sphaerotilaceae</taxon>
        <taxon>Pseudaquabacterium</taxon>
    </lineage>
</organism>
<dbReference type="PANTHER" id="PTHR38009">
    <property type="entry name" value="CONSERVED HYPOTHETICAL PHAGE TAIL PROTEIN"/>
    <property type="match status" value="1"/>
</dbReference>
<keyword evidence="2" id="KW-1185">Reference proteome</keyword>
<dbReference type="PANTHER" id="PTHR38009:SF1">
    <property type="entry name" value="CONSERVED HYPOTHETICAL PHAGE TAIL PROTEIN"/>
    <property type="match status" value="1"/>
</dbReference>
<dbReference type="InterPro" id="IPR010667">
    <property type="entry name" value="Phage_T4_Gp19"/>
</dbReference>
<dbReference type="Pfam" id="PF06841">
    <property type="entry name" value="Phage_T4_gp19"/>
    <property type="match status" value="1"/>
</dbReference>
<dbReference type="InterPro" id="IPR011747">
    <property type="entry name" value="CHP02241"/>
</dbReference>
<dbReference type="Proteomes" id="UP000737171">
    <property type="component" value="Unassembled WGS sequence"/>
</dbReference>
<sequence>MAKGFEKNAKRFDPYKNFKFRILWDNKPVLGVSKVSALKRTTEVVKHREGGDNSTDRKSPGRTTYDAITLERGITHDPEFEKWANKVHPYAGDSAMDLADYKKDLTLEMMNEKGHVVYRYFLYYCWVSEYTALPELNGNANAVAIESLKIELEGWTRDLDTKEPKESDDVPQP</sequence>
<reference evidence="1 2" key="1">
    <citation type="submission" date="2020-05" db="EMBL/GenBank/DDBJ databases">
        <title>Aquincola sp. isolate from soil.</title>
        <authorList>
            <person name="Han J."/>
            <person name="Kim D.-U."/>
        </authorList>
    </citation>
    <scope>NUCLEOTIDE SEQUENCE [LARGE SCALE GENOMIC DNA]</scope>
    <source>
        <strain evidence="1 2">S2</strain>
    </source>
</reference>
<proteinExistence type="predicted"/>
<accession>A0ABX2ESW5</accession>
<evidence type="ECO:0000313" key="2">
    <source>
        <dbReference type="Proteomes" id="UP000737171"/>
    </source>
</evidence>
<name>A0ABX2ESW5_9BURK</name>
<evidence type="ECO:0000313" key="1">
    <source>
        <dbReference type="EMBL" id="NRF71721.1"/>
    </source>
</evidence>
<comment type="caution">
    <text evidence="1">The sequence shown here is derived from an EMBL/GenBank/DDBJ whole genome shotgun (WGS) entry which is preliminary data.</text>
</comment>
<dbReference type="NCBIfam" id="TIGR02241">
    <property type="entry name" value="conserved hypothetical phage tail region protein"/>
    <property type="match status" value="1"/>
</dbReference>
<dbReference type="RefSeq" id="WP_173133479.1">
    <property type="nucleotide sequence ID" value="NZ_JABRWJ010000013.1"/>
</dbReference>
<gene>
    <name evidence="1" type="ORF">HLB44_32510</name>
</gene>